<dbReference type="GO" id="GO:0003700">
    <property type="term" value="F:DNA-binding transcription factor activity"/>
    <property type="evidence" value="ECO:0007669"/>
    <property type="project" value="InterPro"/>
</dbReference>
<dbReference type="GO" id="GO:0006351">
    <property type="term" value="P:DNA-templated transcription"/>
    <property type="evidence" value="ECO:0007669"/>
    <property type="project" value="InterPro"/>
</dbReference>
<gene>
    <name evidence="3" type="ORF">CYLTODRAFT_344065</name>
</gene>
<dbReference type="GO" id="GO:0003677">
    <property type="term" value="F:DNA binding"/>
    <property type="evidence" value="ECO:0007669"/>
    <property type="project" value="InterPro"/>
</dbReference>
<keyword evidence="4" id="KW-1185">Reference proteome</keyword>
<accession>A0A0D7BQE1</accession>
<evidence type="ECO:0000313" key="4">
    <source>
        <dbReference type="Proteomes" id="UP000054007"/>
    </source>
</evidence>
<dbReference type="AlphaFoldDB" id="A0A0D7BQE1"/>
<evidence type="ECO:0000256" key="1">
    <source>
        <dbReference type="ARBA" id="ARBA00023242"/>
    </source>
</evidence>
<dbReference type="Pfam" id="PF04082">
    <property type="entry name" value="Fungal_trans"/>
    <property type="match status" value="1"/>
</dbReference>
<dbReference type="STRING" id="1314674.A0A0D7BQE1"/>
<dbReference type="EMBL" id="KN880443">
    <property type="protein sequence ID" value="KIY72450.1"/>
    <property type="molecule type" value="Genomic_DNA"/>
</dbReference>
<keyword evidence="1" id="KW-0539">Nucleus</keyword>
<dbReference type="PANTHER" id="PTHR46910">
    <property type="entry name" value="TRANSCRIPTION FACTOR PDR1"/>
    <property type="match status" value="1"/>
</dbReference>
<dbReference type="SMART" id="SM00906">
    <property type="entry name" value="Fungal_trans"/>
    <property type="match status" value="1"/>
</dbReference>
<dbReference type="Proteomes" id="UP000054007">
    <property type="component" value="Unassembled WGS sequence"/>
</dbReference>
<evidence type="ECO:0000313" key="3">
    <source>
        <dbReference type="EMBL" id="KIY72450.1"/>
    </source>
</evidence>
<sequence>MWSDAAWKQPWHDEDDRVPYIFPEDDLLKDLVDLYYAEVDCFYNLLHRPTFERRVFQDRMHHSDASFGGLVLLVCALGAKHSSDPRVLLDNNEQTAGWLYYQQVRPHVTVLVRTPKLCELQLYALSSIFLCASTHSEHGWIFPGFGLRLAQAVGAHKKMSYTTSPTVGSEELKRVFWVLYTMDIVLALHLGRPLAAQTDDHDVDYPLECDYEYWENGFVQPDGTTSKVSAFVKMLELMEWMATTHRTLYAIRRSRMGRLKSLKSTIIDIDSALNRWIATMPSVFTWNPLESSDLLFKQTGWLYTHYFFAQILLHRPLMSLSGMTCALPHPSLTICVNSARGIYRIIDATAARGFAASIPTPQIIMFYISVVILIHVWKSPYNDRYTSNLDTDMFVVHRFIKILLQQEKRWQTAGRLVDKLNAFIAEAKEFPGASQDGGVQTQKVELPAGCVFQPSSPMSIPAPPMEDVLPLFTDELGTLGNMYTVWDQGNEAGRLSGEFLEMYMGDFGGQIEPLNFEEEMAMYLGGN</sequence>
<organism evidence="3 4">
    <name type="scientific">Cylindrobasidium torrendii FP15055 ss-10</name>
    <dbReference type="NCBI Taxonomy" id="1314674"/>
    <lineage>
        <taxon>Eukaryota</taxon>
        <taxon>Fungi</taxon>
        <taxon>Dikarya</taxon>
        <taxon>Basidiomycota</taxon>
        <taxon>Agaricomycotina</taxon>
        <taxon>Agaricomycetes</taxon>
        <taxon>Agaricomycetidae</taxon>
        <taxon>Agaricales</taxon>
        <taxon>Marasmiineae</taxon>
        <taxon>Physalacriaceae</taxon>
        <taxon>Cylindrobasidium</taxon>
    </lineage>
</organism>
<reference evidence="3 4" key="1">
    <citation type="journal article" date="2015" name="Fungal Genet. Biol.">
        <title>Evolution of novel wood decay mechanisms in Agaricales revealed by the genome sequences of Fistulina hepatica and Cylindrobasidium torrendii.</title>
        <authorList>
            <person name="Floudas D."/>
            <person name="Held B.W."/>
            <person name="Riley R."/>
            <person name="Nagy L.G."/>
            <person name="Koehler G."/>
            <person name="Ransdell A.S."/>
            <person name="Younus H."/>
            <person name="Chow J."/>
            <person name="Chiniquy J."/>
            <person name="Lipzen A."/>
            <person name="Tritt A."/>
            <person name="Sun H."/>
            <person name="Haridas S."/>
            <person name="LaButti K."/>
            <person name="Ohm R.A."/>
            <person name="Kues U."/>
            <person name="Blanchette R.A."/>
            <person name="Grigoriev I.V."/>
            <person name="Minto R.E."/>
            <person name="Hibbett D.S."/>
        </authorList>
    </citation>
    <scope>NUCLEOTIDE SEQUENCE [LARGE SCALE GENOMIC DNA]</scope>
    <source>
        <strain evidence="3 4">FP15055 ss-10</strain>
    </source>
</reference>
<protein>
    <recommendedName>
        <fullName evidence="2">Xylanolytic transcriptional activator regulatory domain-containing protein</fullName>
    </recommendedName>
</protein>
<dbReference type="OrthoDB" id="4456959at2759"/>
<dbReference type="InterPro" id="IPR050987">
    <property type="entry name" value="AtrR-like"/>
</dbReference>
<dbReference type="PANTHER" id="PTHR46910:SF38">
    <property type="entry name" value="ZN(2)-C6 FUNGAL-TYPE DOMAIN-CONTAINING PROTEIN"/>
    <property type="match status" value="1"/>
</dbReference>
<dbReference type="GO" id="GO:0008270">
    <property type="term" value="F:zinc ion binding"/>
    <property type="evidence" value="ECO:0007669"/>
    <property type="project" value="InterPro"/>
</dbReference>
<dbReference type="InterPro" id="IPR007219">
    <property type="entry name" value="XnlR_reg_dom"/>
</dbReference>
<proteinExistence type="predicted"/>
<dbReference type="CDD" id="cd12148">
    <property type="entry name" value="fungal_TF_MHR"/>
    <property type="match status" value="1"/>
</dbReference>
<evidence type="ECO:0000259" key="2">
    <source>
        <dbReference type="SMART" id="SM00906"/>
    </source>
</evidence>
<name>A0A0D7BQE1_9AGAR</name>
<feature type="domain" description="Xylanolytic transcriptional activator regulatory" evidence="2">
    <location>
        <begin position="139"/>
        <end position="212"/>
    </location>
</feature>